<protein>
    <submittedName>
        <fullName evidence="1">Uncharacterized protein</fullName>
    </submittedName>
</protein>
<organism evidence="1 2">
    <name type="scientific">Vermiconidia calcicola</name>
    <dbReference type="NCBI Taxonomy" id="1690605"/>
    <lineage>
        <taxon>Eukaryota</taxon>
        <taxon>Fungi</taxon>
        <taxon>Dikarya</taxon>
        <taxon>Ascomycota</taxon>
        <taxon>Pezizomycotina</taxon>
        <taxon>Dothideomycetes</taxon>
        <taxon>Dothideomycetidae</taxon>
        <taxon>Mycosphaerellales</taxon>
        <taxon>Extremaceae</taxon>
        <taxon>Vermiconidia</taxon>
    </lineage>
</organism>
<evidence type="ECO:0000313" key="1">
    <source>
        <dbReference type="EMBL" id="KAK3680935.1"/>
    </source>
</evidence>
<dbReference type="Proteomes" id="UP001281147">
    <property type="component" value="Unassembled WGS sequence"/>
</dbReference>
<name>A0ACC3M9X1_9PEZI</name>
<comment type="caution">
    <text evidence="1">The sequence shown here is derived from an EMBL/GenBank/DDBJ whole genome shotgun (WGS) entry which is preliminary data.</text>
</comment>
<sequence>MHRSFASNIKKDKVRWGRTWAYTRQNSNRMFGWLAISPGSRTLSTFGPVKELLTSLRDAMRGHRSLYIEGKTLYRDISENNVIATEPASVGGFTGMLIDLDLARVVGNSQNSTQGPLTIAEAKRGYMHFGGLEDILKEFPEALEGAKLLRREIRAILFPLHQSGGLDAGTHTRAGDLCAKIMGACDESLATWSVHTLS</sequence>
<evidence type="ECO:0000313" key="2">
    <source>
        <dbReference type="Proteomes" id="UP001281147"/>
    </source>
</evidence>
<proteinExistence type="predicted"/>
<reference evidence="1" key="1">
    <citation type="submission" date="2023-07" db="EMBL/GenBank/DDBJ databases">
        <title>Black Yeasts Isolated from many extreme environments.</title>
        <authorList>
            <person name="Coleine C."/>
            <person name="Stajich J.E."/>
            <person name="Selbmann L."/>
        </authorList>
    </citation>
    <scope>NUCLEOTIDE SEQUENCE</scope>
    <source>
        <strain evidence="1">CCFEE 5714</strain>
    </source>
</reference>
<gene>
    <name evidence="1" type="ORF">LTR37_021027</name>
</gene>
<dbReference type="EMBL" id="JAUTXU010000419">
    <property type="protein sequence ID" value="KAK3680935.1"/>
    <property type="molecule type" value="Genomic_DNA"/>
</dbReference>
<keyword evidence="2" id="KW-1185">Reference proteome</keyword>
<accession>A0ACC3M9X1</accession>